<dbReference type="InterPro" id="IPR043968">
    <property type="entry name" value="SGNH"/>
</dbReference>
<evidence type="ECO:0000259" key="1">
    <source>
        <dbReference type="Pfam" id="PF19040"/>
    </source>
</evidence>
<dbReference type="EMBL" id="QFNK01000227">
    <property type="protein sequence ID" value="PZO83036.1"/>
    <property type="molecule type" value="Genomic_DNA"/>
</dbReference>
<evidence type="ECO:0000313" key="3">
    <source>
        <dbReference type="Proteomes" id="UP000249557"/>
    </source>
</evidence>
<organism evidence="2 3">
    <name type="scientific">Micavibrio aeruginosavorus</name>
    <dbReference type="NCBI Taxonomy" id="349221"/>
    <lineage>
        <taxon>Bacteria</taxon>
        <taxon>Pseudomonadati</taxon>
        <taxon>Bdellovibrionota</taxon>
        <taxon>Bdellovibrionia</taxon>
        <taxon>Bdellovibrionales</taxon>
        <taxon>Pseudobdellovibrionaceae</taxon>
        <taxon>Micavibrio</taxon>
    </lineage>
</organism>
<feature type="domain" description="SGNH" evidence="1">
    <location>
        <begin position="5"/>
        <end position="162"/>
    </location>
</feature>
<protein>
    <recommendedName>
        <fullName evidence="1">SGNH domain-containing protein</fullName>
    </recommendedName>
</protein>
<evidence type="ECO:0000313" key="2">
    <source>
        <dbReference type="EMBL" id="PZO83036.1"/>
    </source>
</evidence>
<comment type="caution">
    <text evidence="2">The sequence shown here is derived from an EMBL/GenBank/DDBJ whole genome shotgun (WGS) entry which is preliminary data.</text>
</comment>
<dbReference type="Proteomes" id="UP000249557">
    <property type="component" value="Unassembled WGS sequence"/>
</dbReference>
<dbReference type="SUPFAM" id="SSF52266">
    <property type="entry name" value="SGNH hydrolase"/>
    <property type="match status" value="1"/>
</dbReference>
<name>A0A2W4ZN79_9BACT</name>
<feature type="non-terminal residue" evidence="2">
    <location>
        <position position="1"/>
    </location>
</feature>
<accession>A0A2W4ZN79</accession>
<proteinExistence type="predicted"/>
<dbReference type="AlphaFoldDB" id="A0A2W4ZN79"/>
<reference evidence="2 3" key="1">
    <citation type="submission" date="2017-08" db="EMBL/GenBank/DDBJ databases">
        <title>Infants hospitalized years apart are colonized by the same room-sourced microbial strains.</title>
        <authorList>
            <person name="Brooks B."/>
            <person name="Olm M.R."/>
            <person name="Firek B.A."/>
            <person name="Baker R."/>
            <person name="Thomas B.C."/>
            <person name="Morowitz M.J."/>
            <person name="Banfield J.F."/>
        </authorList>
    </citation>
    <scope>NUCLEOTIDE SEQUENCE [LARGE SCALE GENOMIC DNA]</scope>
    <source>
        <strain evidence="2">S2_018_000_R2_104</strain>
    </source>
</reference>
<sequence>VFKEILETDNLKTIIIVARWSAYIRWWQRNPEIKNEEDAYQAFYKGLNYTTAELTKAGKKVILIGEVPRVNYSEAPSAMARALVYKRDINMTTTKSAYEIENAKIQNMLKSAALRNNADIFEPYLYFCKKQICDAIHDGKSLYYDRDHLSRFGAEWLVEYIEKYIYF</sequence>
<dbReference type="Pfam" id="PF19040">
    <property type="entry name" value="SGNH"/>
    <property type="match status" value="1"/>
</dbReference>
<gene>
    <name evidence="2" type="ORF">DI626_09445</name>
</gene>